<proteinExistence type="predicted"/>
<feature type="transmembrane region" description="Helical" evidence="1">
    <location>
        <begin position="109"/>
        <end position="129"/>
    </location>
</feature>
<comment type="caution">
    <text evidence="2">The sequence shown here is derived from an EMBL/GenBank/DDBJ whole genome shotgun (WGS) entry which is preliminary data.</text>
</comment>
<keyword evidence="1" id="KW-0472">Membrane</keyword>
<dbReference type="EMBL" id="JBHSDK010000021">
    <property type="protein sequence ID" value="MFC4336645.1"/>
    <property type="molecule type" value="Genomic_DNA"/>
</dbReference>
<dbReference type="RefSeq" id="WP_380622776.1">
    <property type="nucleotide sequence ID" value="NZ_JBHSDK010000021.1"/>
</dbReference>
<protein>
    <recommendedName>
        <fullName evidence="4">DUF2178 domain-containing protein</fullName>
    </recommendedName>
</protein>
<sequence length="171" mass="18192">MDENTGEMPTPEQAIAALDDSRRRERAAVNAAFDTPWWYFASLSGALITCGGLIALSEPIGESYGFPLEVSTVFAAIIAFAAIFGIVVRKVTQRQTAAARPTYATKREGWAYVGGAIFVALSVYLGAKIAFDSNFVAMSLLAVVIAVGGVPFQAMVRRRALRRLGSDGAPA</sequence>
<accession>A0ABV8U0M4</accession>
<gene>
    <name evidence="2" type="ORF">ACFPET_15685</name>
</gene>
<evidence type="ECO:0008006" key="4">
    <source>
        <dbReference type="Google" id="ProtNLM"/>
    </source>
</evidence>
<feature type="transmembrane region" description="Helical" evidence="1">
    <location>
        <begin position="135"/>
        <end position="156"/>
    </location>
</feature>
<dbReference type="Proteomes" id="UP001595823">
    <property type="component" value="Unassembled WGS sequence"/>
</dbReference>
<name>A0ABV8U0M4_9ACTN</name>
<organism evidence="2 3">
    <name type="scientific">Salininema proteolyticum</name>
    <dbReference type="NCBI Taxonomy" id="1607685"/>
    <lineage>
        <taxon>Bacteria</taxon>
        <taxon>Bacillati</taxon>
        <taxon>Actinomycetota</taxon>
        <taxon>Actinomycetes</taxon>
        <taxon>Glycomycetales</taxon>
        <taxon>Glycomycetaceae</taxon>
        <taxon>Salininema</taxon>
    </lineage>
</organism>
<keyword evidence="1" id="KW-1133">Transmembrane helix</keyword>
<feature type="transmembrane region" description="Helical" evidence="1">
    <location>
        <begin position="37"/>
        <end position="56"/>
    </location>
</feature>
<evidence type="ECO:0000313" key="2">
    <source>
        <dbReference type="EMBL" id="MFC4336645.1"/>
    </source>
</evidence>
<reference evidence="3" key="1">
    <citation type="journal article" date="2019" name="Int. J. Syst. Evol. Microbiol.">
        <title>The Global Catalogue of Microorganisms (GCM) 10K type strain sequencing project: providing services to taxonomists for standard genome sequencing and annotation.</title>
        <authorList>
            <consortium name="The Broad Institute Genomics Platform"/>
            <consortium name="The Broad Institute Genome Sequencing Center for Infectious Disease"/>
            <person name="Wu L."/>
            <person name="Ma J."/>
        </authorList>
    </citation>
    <scope>NUCLEOTIDE SEQUENCE [LARGE SCALE GENOMIC DNA]</scope>
    <source>
        <strain evidence="3">IBRC-M 10908</strain>
    </source>
</reference>
<keyword evidence="3" id="KW-1185">Reference proteome</keyword>
<evidence type="ECO:0000256" key="1">
    <source>
        <dbReference type="SAM" id="Phobius"/>
    </source>
</evidence>
<evidence type="ECO:0000313" key="3">
    <source>
        <dbReference type="Proteomes" id="UP001595823"/>
    </source>
</evidence>
<keyword evidence="1" id="KW-0812">Transmembrane</keyword>
<feature type="transmembrane region" description="Helical" evidence="1">
    <location>
        <begin position="68"/>
        <end position="88"/>
    </location>
</feature>